<feature type="coiled-coil region" evidence="1">
    <location>
        <begin position="101"/>
        <end position="128"/>
    </location>
</feature>
<dbReference type="InterPro" id="IPR012349">
    <property type="entry name" value="Split_barrel_FMN-bd"/>
</dbReference>
<evidence type="ECO:0000313" key="2">
    <source>
        <dbReference type="EMBL" id="MBI6118490.1"/>
    </source>
</evidence>
<sequence>MDIKTDWNKIRQHFNKSFSSNFYVSVASVDTENNPTVTPIGSLFLNDNQTGFYFEKFPSKLPEHAKHNPKVCLLGVNSGRIFWIKALFKEKFSDFPAIKLYGEFGEKRKATEKEIARLNRRMKMTNGLKGNTYLWKKMEFVREIKFTRAEKINLGKMTAEL</sequence>
<dbReference type="Gene3D" id="2.30.110.10">
    <property type="entry name" value="Electron Transport, Fmn-binding Protein, Chain A"/>
    <property type="match status" value="1"/>
</dbReference>
<organism evidence="2 3">
    <name type="scientific">Salegentibacter maritimus</name>
    <dbReference type="NCBI Taxonomy" id="2794347"/>
    <lineage>
        <taxon>Bacteria</taxon>
        <taxon>Pseudomonadati</taxon>
        <taxon>Bacteroidota</taxon>
        <taxon>Flavobacteriia</taxon>
        <taxon>Flavobacteriales</taxon>
        <taxon>Flavobacteriaceae</taxon>
        <taxon>Salegentibacter</taxon>
    </lineage>
</organism>
<dbReference type="EMBL" id="JAEHNY010000001">
    <property type="protein sequence ID" value="MBI6118490.1"/>
    <property type="molecule type" value="Genomic_DNA"/>
</dbReference>
<proteinExistence type="predicted"/>
<dbReference type="RefSeq" id="WP_198637469.1">
    <property type="nucleotide sequence ID" value="NZ_JAEHNY010000001.1"/>
</dbReference>
<evidence type="ECO:0000256" key="1">
    <source>
        <dbReference type="SAM" id="Coils"/>
    </source>
</evidence>
<dbReference type="Proteomes" id="UP000635665">
    <property type="component" value="Unassembled WGS sequence"/>
</dbReference>
<keyword evidence="3" id="KW-1185">Reference proteome</keyword>
<name>A0ABS0TBT0_9FLAO</name>
<keyword evidence="1" id="KW-0175">Coiled coil</keyword>
<reference evidence="2 3" key="1">
    <citation type="submission" date="2020-12" db="EMBL/GenBank/DDBJ databases">
        <title>Salegentibacter orientalis sp. nov., isolated from costal sediment.</title>
        <authorList>
            <person name="Lian F.-B."/>
        </authorList>
    </citation>
    <scope>NUCLEOTIDE SEQUENCE [LARGE SCALE GENOMIC DNA]</scope>
    <source>
        <strain evidence="2 3">F60176</strain>
    </source>
</reference>
<evidence type="ECO:0000313" key="3">
    <source>
        <dbReference type="Proteomes" id="UP000635665"/>
    </source>
</evidence>
<dbReference type="SUPFAM" id="SSF50475">
    <property type="entry name" value="FMN-binding split barrel"/>
    <property type="match status" value="1"/>
</dbReference>
<gene>
    <name evidence="2" type="ORF">I6U50_00455</name>
</gene>
<accession>A0ABS0TBT0</accession>
<comment type="caution">
    <text evidence="2">The sequence shown here is derived from an EMBL/GenBank/DDBJ whole genome shotgun (WGS) entry which is preliminary data.</text>
</comment>
<protein>
    <submittedName>
        <fullName evidence="2">Pyridoxamine 5'-phosphate oxidase family protein</fullName>
    </submittedName>
</protein>